<feature type="transmembrane region" description="Helical" evidence="1">
    <location>
        <begin position="60"/>
        <end position="80"/>
    </location>
</feature>
<reference evidence="2 3" key="1">
    <citation type="journal article" date="2016" name="Nat. Commun.">
        <title>Thousands of microbial genomes shed light on interconnected biogeochemical processes in an aquifer system.</title>
        <authorList>
            <person name="Anantharaman K."/>
            <person name="Brown C.T."/>
            <person name="Hug L.A."/>
            <person name="Sharon I."/>
            <person name="Castelle C.J."/>
            <person name="Probst A.J."/>
            <person name="Thomas B.C."/>
            <person name="Singh A."/>
            <person name="Wilkins M.J."/>
            <person name="Karaoz U."/>
            <person name="Brodie E.L."/>
            <person name="Williams K.H."/>
            <person name="Hubbard S.S."/>
            <person name="Banfield J.F."/>
        </authorList>
    </citation>
    <scope>NUCLEOTIDE SEQUENCE [LARGE SCALE GENOMIC DNA]</scope>
</reference>
<keyword evidence="1" id="KW-0472">Membrane</keyword>
<proteinExistence type="predicted"/>
<accession>A0A1F4XJM3</accession>
<evidence type="ECO:0000256" key="1">
    <source>
        <dbReference type="SAM" id="Phobius"/>
    </source>
</evidence>
<organism evidence="2 3">
    <name type="scientific">Candidatus Abawacabacteria bacterium RBG_16_42_10</name>
    <dbReference type="NCBI Taxonomy" id="1817814"/>
    <lineage>
        <taxon>Bacteria</taxon>
        <taxon>Candidatus Abawacaibacteriota</taxon>
    </lineage>
</organism>
<dbReference type="AlphaFoldDB" id="A0A1F4XJM3"/>
<dbReference type="STRING" id="1817814.A2V81_01655"/>
<feature type="transmembrane region" description="Helical" evidence="1">
    <location>
        <begin position="16"/>
        <end position="40"/>
    </location>
</feature>
<evidence type="ECO:0000313" key="3">
    <source>
        <dbReference type="Proteomes" id="UP000177614"/>
    </source>
</evidence>
<name>A0A1F4XJM3_9BACT</name>
<dbReference type="EMBL" id="MEWR01000018">
    <property type="protein sequence ID" value="OGC81794.1"/>
    <property type="molecule type" value="Genomic_DNA"/>
</dbReference>
<sequence length="84" mass="9813">MSILKNRRLEALKKTILLSATIHLILLITFSIVKLDAIYINYFNMLDLELLFPDIIKGPVSQIVSAVLMVTIYFIFYFRFTKNK</sequence>
<evidence type="ECO:0000313" key="2">
    <source>
        <dbReference type="EMBL" id="OGC81794.1"/>
    </source>
</evidence>
<protein>
    <submittedName>
        <fullName evidence="2">Uncharacterized protein</fullName>
    </submittedName>
</protein>
<dbReference type="Proteomes" id="UP000177614">
    <property type="component" value="Unassembled WGS sequence"/>
</dbReference>
<comment type="caution">
    <text evidence="2">The sequence shown here is derived from an EMBL/GenBank/DDBJ whole genome shotgun (WGS) entry which is preliminary data.</text>
</comment>
<keyword evidence="1" id="KW-0812">Transmembrane</keyword>
<keyword evidence="1" id="KW-1133">Transmembrane helix</keyword>
<gene>
    <name evidence="2" type="ORF">A2V81_01655</name>
</gene>